<evidence type="ECO:0000256" key="1">
    <source>
        <dbReference type="ARBA" id="ARBA00007133"/>
    </source>
</evidence>
<organism evidence="3 4">
    <name type="scientific">Sphagnum jensenii</name>
    <dbReference type="NCBI Taxonomy" id="128206"/>
    <lineage>
        <taxon>Eukaryota</taxon>
        <taxon>Viridiplantae</taxon>
        <taxon>Streptophyta</taxon>
        <taxon>Embryophyta</taxon>
        <taxon>Bryophyta</taxon>
        <taxon>Sphagnophytina</taxon>
        <taxon>Sphagnopsida</taxon>
        <taxon>Sphagnales</taxon>
        <taxon>Sphagnaceae</taxon>
        <taxon>Sphagnum</taxon>
    </lineage>
</organism>
<reference evidence="3" key="1">
    <citation type="submission" date="2024-03" db="EMBL/GenBank/DDBJ databases">
        <authorList>
            <consortium name="ELIXIR-Norway"/>
            <consortium name="Elixir Norway"/>
        </authorList>
    </citation>
    <scope>NUCLEOTIDE SEQUENCE</scope>
</reference>
<comment type="similarity">
    <text evidence="1">Belongs to the BLOC1S1 family.</text>
</comment>
<sequence>MEEGLEASFANMMQQHAHHSAHLRDLVQTSKKAALEAAAVVSDLLVESINGGVQEVFVNEKQIEMEARSMGVTVQRFSKQTSQWLNVIHTFDSALKEIGDFENWIKVMEYDCKKIAGTLRSISESSGEQQHTKASS</sequence>
<protein>
    <recommendedName>
        <fullName evidence="2">Biogenesis of lysosome-related organelles complex 1 subunit 1</fullName>
    </recommendedName>
</protein>
<dbReference type="PANTHER" id="PTHR13073:SF0">
    <property type="entry name" value="BIOGENESIS OF LYSOSOME-RELATED ORGANELLES COMPLEX 1 SUBUNIT 1"/>
    <property type="match status" value="1"/>
</dbReference>
<dbReference type="EMBL" id="OZ023709">
    <property type="protein sequence ID" value="CAK9881643.1"/>
    <property type="molecule type" value="Genomic_DNA"/>
</dbReference>
<dbReference type="PANTHER" id="PTHR13073">
    <property type="entry name" value="BLOC-1 COMPLEX SUBUNIT 1"/>
    <property type="match status" value="1"/>
</dbReference>
<dbReference type="InterPro" id="IPR009395">
    <property type="entry name" value="BLOC1S1"/>
</dbReference>
<dbReference type="Pfam" id="PF06320">
    <property type="entry name" value="GCN5L1"/>
    <property type="match status" value="1"/>
</dbReference>
<accession>A0ABP1BZQ5</accession>
<keyword evidence="4" id="KW-1185">Reference proteome</keyword>
<evidence type="ECO:0000313" key="4">
    <source>
        <dbReference type="Proteomes" id="UP001497522"/>
    </source>
</evidence>
<name>A0ABP1BZQ5_9BRYO</name>
<dbReference type="Proteomes" id="UP001497522">
    <property type="component" value="Chromosome 8"/>
</dbReference>
<proteinExistence type="inferred from homology"/>
<evidence type="ECO:0000313" key="3">
    <source>
        <dbReference type="EMBL" id="CAK9881643.1"/>
    </source>
</evidence>
<gene>
    <name evidence="3" type="ORF">CSSPJE1EN2_LOCUS22999</name>
</gene>
<evidence type="ECO:0000256" key="2">
    <source>
        <dbReference type="ARBA" id="ARBA00019577"/>
    </source>
</evidence>